<evidence type="ECO:0000313" key="2">
    <source>
        <dbReference type="Proteomes" id="UP000186545"/>
    </source>
</evidence>
<dbReference type="Proteomes" id="UP000186545">
    <property type="component" value="Unassembled WGS sequence"/>
</dbReference>
<gene>
    <name evidence="1" type="ORF">A3I18_02085</name>
</gene>
<organism evidence="1 2">
    <name type="scientific">Candidatus Campbellbacteria bacterium RIFCSPLOWO2_02_FULL_35_11</name>
    <dbReference type="NCBI Taxonomy" id="1797581"/>
    <lineage>
        <taxon>Bacteria</taxon>
        <taxon>Candidatus Campbelliibacteriota</taxon>
    </lineage>
</organism>
<accession>A0A1F5ET37</accession>
<comment type="caution">
    <text evidence="1">The sequence shown here is derived from an EMBL/GenBank/DDBJ whole genome shotgun (WGS) entry which is preliminary data.</text>
</comment>
<name>A0A1F5ET37_9BACT</name>
<dbReference type="AlphaFoldDB" id="A0A1F5ET37"/>
<sequence length="327" mass="36387">MKYLYQFILILIVVVGVSAYFDNQSPKNVLAEESGDVSGCTVTIQTKTGASEAGKDIGRNSGCRPTFHFKMSGNAYCPNNHCVVDIKCENGDAKVYEFENPGESPDPCPPGANWNYPNPSPGRYPPVYGDMDFFLWKSRGGSSCILAIFLPKDLGTGECEVREGVAKSPEETLRDIIAEWKKLREELHLDVSDAMAEREDIITKMEEIRKEALDYSNQHQYCGGDMYLGDGTDEGFTRYSIYNLQNSTTTYSRLLLCQNSPRMKSCVGFAKDQSLDKGRESFFGGIVSSAEPLTITCVSTEDEEYKFDIPDGRESYPMATSSDMCDK</sequence>
<dbReference type="EMBL" id="MFAD01000012">
    <property type="protein sequence ID" value="OGD70573.1"/>
    <property type="molecule type" value="Genomic_DNA"/>
</dbReference>
<reference evidence="1 2" key="1">
    <citation type="journal article" date="2016" name="Nat. Commun.">
        <title>Thousands of microbial genomes shed light on interconnected biogeochemical processes in an aquifer system.</title>
        <authorList>
            <person name="Anantharaman K."/>
            <person name="Brown C.T."/>
            <person name="Hug L.A."/>
            <person name="Sharon I."/>
            <person name="Castelle C.J."/>
            <person name="Probst A.J."/>
            <person name="Thomas B.C."/>
            <person name="Singh A."/>
            <person name="Wilkins M.J."/>
            <person name="Karaoz U."/>
            <person name="Brodie E.L."/>
            <person name="Williams K.H."/>
            <person name="Hubbard S.S."/>
            <person name="Banfield J.F."/>
        </authorList>
    </citation>
    <scope>NUCLEOTIDE SEQUENCE [LARGE SCALE GENOMIC DNA]</scope>
</reference>
<proteinExistence type="predicted"/>
<evidence type="ECO:0000313" key="1">
    <source>
        <dbReference type="EMBL" id="OGD70573.1"/>
    </source>
</evidence>
<protein>
    <submittedName>
        <fullName evidence="1">Uncharacterized protein</fullName>
    </submittedName>
</protein>